<feature type="transmembrane region" description="Helical" evidence="6">
    <location>
        <begin position="184"/>
        <end position="206"/>
    </location>
</feature>
<keyword evidence="3 6" id="KW-1133">Transmembrane helix</keyword>
<dbReference type="GO" id="GO:0015095">
    <property type="term" value="F:magnesium ion transmembrane transporter activity"/>
    <property type="evidence" value="ECO:0007669"/>
    <property type="project" value="InterPro"/>
</dbReference>
<evidence type="ECO:0000256" key="1">
    <source>
        <dbReference type="ARBA" id="ARBA00004141"/>
    </source>
</evidence>
<dbReference type="Proteomes" id="UP000095023">
    <property type="component" value="Unassembled WGS sequence"/>
</dbReference>
<reference evidence="8" key="1">
    <citation type="submission" date="2016-02" db="EMBL/GenBank/DDBJ databases">
        <title>Comparative genomics of biotechnologically important yeasts.</title>
        <authorList>
            <consortium name="DOE Joint Genome Institute"/>
            <person name="Riley R."/>
            <person name="Haridas S."/>
            <person name="Wolfe K.H."/>
            <person name="Lopes M.R."/>
            <person name="Hittinger C.T."/>
            <person name="Goker M."/>
            <person name="Salamov A."/>
            <person name="Wisecaver J."/>
            <person name="Long T.M."/>
            <person name="Aerts A.L."/>
            <person name="Barry K."/>
            <person name="Choi C."/>
            <person name="Clum A."/>
            <person name="Coughlan A.Y."/>
            <person name="Deshpande S."/>
            <person name="Douglass A.P."/>
            <person name="Hanson S.J."/>
            <person name="Klenk H.-P."/>
            <person name="Labutti K."/>
            <person name="Lapidus A."/>
            <person name="Lindquist E."/>
            <person name="Lipzen A."/>
            <person name="Meier-Kolthoff J.P."/>
            <person name="Ohm R.A."/>
            <person name="Otillar R.P."/>
            <person name="Pangilinan J."/>
            <person name="Peng Y."/>
            <person name="Rokas A."/>
            <person name="Rosa C.A."/>
            <person name="Scheuner C."/>
            <person name="Sibirny A.A."/>
            <person name="Slot J.C."/>
            <person name="Stielow J.B."/>
            <person name="Sun H."/>
            <person name="Kurtzman C.P."/>
            <person name="Blackwell M."/>
            <person name="Jeffries T.W."/>
            <person name="Grigoriev I.V."/>
        </authorList>
    </citation>
    <scope>NUCLEOTIDE SEQUENCE [LARGE SCALE GENOMIC DNA]</scope>
    <source>
        <strain evidence="8">NRRL Y-17796</strain>
    </source>
</reference>
<evidence type="ECO:0000256" key="5">
    <source>
        <dbReference type="SAM" id="MobiDB-lite"/>
    </source>
</evidence>
<proteinExistence type="predicted"/>
<comment type="subcellular location">
    <subcellularLocation>
        <location evidence="1">Membrane</location>
        <topology evidence="1">Multi-pass membrane protein</topology>
    </subcellularLocation>
</comment>
<feature type="region of interest" description="Disordered" evidence="5">
    <location>
        <begin position="395"/>
        <end position="414"/>
    </location>
</feature>
<dbReference type="InterPro" id="IPR037185">
    <property type="entry name" value="EmrE-like"/>
</dbReference>
<evidence type="ECO:0000256" key="3">
    <source>
        <dbReference type="ARBA" id="ARBA00022989"/>
    </source>
</evidence>
<feature type="transmembrane region" description="Helical" evidence="6">
    <location>
        <begin position="254"/>
        <end position="273"/>
    </location>
</feature>
<feature type="region of interest" description="Disordered" evidence="5">
    <location>
        <begin position="444"/>
        <end position="465"/>
    </location>
</feature>
<sequence length="465" mass="50584">MNVSTEDRPPAYRAVGIILACISGILIGVSFVVKKKGLLQATEKSQREPGEGFAYLRNWVWWCGMTLMILGELCNAAAYGFIDAIVITSLGGLAVVTTAVLSSIFLKERLPFIGKISCVLCLVGSVVVVLNAPHEALATNIQDFKEHFVQPGWLAYMCTVLTACAVLAIFVAPRWGSKSMFVHTGICSLAGGITVMCIQGVGSAITAQARGVPQFNQWFLYIAIIVMVVTLAVEIIYLNKALNIFNTAMVTPTYYVLFTTMTIISSAVLFRGFDGSATSIVNMVLGFLVAAISIFLLQVSLSSASTESDSSQASTDLDDISKILQNDYYSENEAPSGGALAPSILLRELSTRRRKTISRSTRASQPPIPVIHEDESRWRLSGLKLDTNPNALAVRPSEDLSQKTNWKSPRSARDYEFPRGIDSQSLLSPISPRLGRKFSFLHHSHKANKSQPEDELGLVKHAGNT</sequence>
<evidence type="ECO:0000256" key="6">
    <source>
        <dbReference type="SAM" id="Phobius"/>
    </source>
</evidence>
<dbReference type="EMBL" id="KV453842">
    <property type="protein sequence ID" value="ODV90704.1"/>
    <property type="molecule type" value="Genomic_DNA"/>
</dbReference>
<keyword evidence="8" id="KW-1185">Reference proteome</keyword>
<keyword evidence="2 6" id="KW-0812">Transmembrane</keyword>
<dbReference type="Pfam" id="PF05653">
    <property type="entry name" value="Mg_trans_NIPA"/>
    <property type="match status" value="1"/>
</dbReference>
<evidence type="ECO:0000256" key="4">
    <source>
        <dbReference type="ARBA" id="ARBA00023136"/>
    </source>
</evidence>
<evidence type="ECO:0000313" key="7">
    <source>
        <dbReference type="EMBL" id="ODV90704.1"/>
    </source>
</evidence>
<dbReference type="InterPro" id="IPR008521">
    <property type="entry name" value="Mg_trans_NIPA"/>
</dbReference>
<keyword evidence="4 6" id="KW-0472">Membrane</keyword>
<protein>
    <submittedName>
        <fullName evidence="7">Uncharacterized protein</fullName>
    </submittedName>
</protein>
<feature type="transmembrane region" description="Helical" evidence="6">
    <location>
        <begin position="54"/>
        <end position="71"/>
    </location>
</feature>
<dbReference type="AlphaFoldDB" id="A0A1E4TG11"/>
<gene>
    <name evidence="7" type="ORF">CANCADRAFT_31578</name>
</gene>
<organism evidence="7 8">
    <name type="scientific">Tortispora caseinolytica NRRL Y-17796</name>
    <dbReference type="NCBI Taxonomy" id="767744"/>
    <lineage>
        <taxon>Eukaryota</taxon>
        <taxon>Fungi</taxon>
        <taxon>Dikarya</taxon>
        <taxon>Ascomycota</taxon>
        <taxon>Saccharomycotina</taxon>
        <taxon>Trigonopsidomycetes</taxon>
        <taxon>Trigonopsidales</taxon>
        <taxon>Trigonopsidaceae</taxon>
        <taxon>Tortispora</taxon>
    </lineage>
</organism>
<feature type="transmembrane region" description="Helical" evidence="6">
    <location>
        <begin position="218"/>
        <end position="242"/>
    </location>
</feature>
<feature type="transmembrane region" description="Helical" evidence="6">
    <location>
        <begin position="153"/>
        <end position="172"/>
    </location>
</feature>
<dbReference type="GO" id="GO:0016020">
    <property type="term" value="C:membrane"/>
    <property type="evidence" value="ECO:0007669"/>
    <property type="project" value="UniProtKB-SubCell"/>
</dbReference>
<name>A0A1E4TG11_9ASCO</name>
<feature type="transmembrane region" description="Helical" evidence="6">
    <location>
        <begin position="279"/>
        <end position="297"/>
    </location>
</feature>
<accession>A0A1E4TG11</accession>
<dbReference type="SUPFAM" id="SSF103481">
    <property type="entry name" value="Multidrug resistance efflux transporter EmrE"/>
    <property type="match status" value="1"/>
</dbReference>
<dbReference type="PANTHER" id="PTHR12570">
    <property type="match status" value="1"/>
</dbReference>
<feature type="transmembrane region" description="Helical" evidence="6">
    <location>
        <begin position="77"/>
        <end position="100"/>
    </location>
</feature>
<dbReference type="PANTHER" id="PTHR12570:SF92">
    <property type="entry name" value="SPICHTHYIN, ISOFORM B"/>
    <property type="match status" value="1"/>
</dbReference>
<feature type="transmembrane region" description="Helical" evidence="6">
    <location>
        <begin position="112"/>
        <end position="133"/>
    </location>
</feature>
<evidence type="ECO:0000313" key="8">
    <source>
        <dbReference type="Proteomes" id="UP000095023"/>
    </source>
</evidence>
<evidence type="ECO:0000256" key="2">
    <source>
        <dbReference type="ARBA" id="ARBA00022692"/>
    </source>
</evidence>
<feature type="transmembrane region" description="Helical" evidence="6">
    <location>
        <begin position="12"/>
        <end position="33"/>
    </location>
</feature>
<dbReference type="OrthoDB" id="6428174at2759"/>